<dbReference type="RefSeq" id="XP_009543355.1">
    <property type="nucleotide sequence ID" value="XM_009545060.1"/>
</dbReference>
<name>W4KCI3_HETIT</name>
<evidence type="ECO:0000313" key="1">
    <source>
        <dbReference type="EMBL" id="ETW83577.1"/>
    </source>
</evidence>
<proteinExistence type="predicted"/>
<sequence length="51" mass="5673">MQFSPPNGKAIHIRALDPLNPSNIVGKAVQTLLSRQNYCAVIYLLECSQRC</sequence>
<dbReference type="GeneID" id="20668252"/>
<reference evidence="1 2" key="1">
    <citation type="journal article" date="2012" name="New Phytol.">
        <title>Insight into trade-off between wood decay and parasitism from the genome of a fungal forest pathogen.</title>
        <authorList>
            <person name="Olson A."/>
            <person name="Aerts A."/>
            <person name="Asiegbu F."/>
            <person name="Belbahri L."/>
            <person name="Bouzid O."/>
            <person name="Broberg A."/>
            <person name="Canback B."/>
            <person name="Coutinho P.M."/>
            <person name="Cullen D."/>
            <person name="Dalman K."/>
            <person name="Deflorio G."/>
            <person name="van Diepen L.T."/>
            <person name="Dunand C."/>
            <person name="Duplessis S."/>
            <person name="Durling M."/>
            <person name="Gonthier P."/>
            <person name="Grimwood J."/>
            <person name="Fossdal C.G."/>
            <person name="Hansson D."/>
            <person name="Henrissat B."/>
            <person name="Hietala A."/>
            <person name="Himmelstrand K."/>
            <person name="Hoffmeister D."/>
            <person name="Hogberg N."/>
            <person name="James T.Y."/>
            <person name="Karlsson M."/>
            <person name="Kohler A."/>
            <person name="Kues U."/>
            <person name="Lee Y.H."/>
            <person name="Lin Y.C."/>
            <person name="Lind M."/>
            <person name="Lindquist E."/>
            <person name="Lombard V."/>
            <person name="Lucas S."/>
            <person name="Lunden K."/>
            <person name="Morin E."/>
            <person name="Murat C."/>
            <person name="Park J."/>
            <person name="Raffaello T."/>
            <person name="Rouze P."/>
            <person name="Salamov A."/>
            <person name="Schmutz J."/>
            <person name="Solheim H."/>
            <person name="Stahlberg J."/>
            <person name="Velez H."/>
            <person name="de Vries R.P."/>
            <person name="Wiebenga A."/>
            <person name="Woodward S."/>
            <person name="Yakovlev I."/>
            <person name="Garbelotto M."/>
            <person name="Martin F."/>
            <person name="Grigoriev I.V."/>
            <person name="Stenlid J."/>
        </authorList>
    </citation>
    <scope>NUCLEOTIDE SEQUENCE [LARGE SCALE GENOMIC DNA]</scope>
    <source>
        <strain evidence="1 2">TC 32-1</strain>
    </source>
</reference>
<dbReference type="InParanoid" id="W4KCI3"/>
<dbReference type="Proteomes" id="UP000030671">
    <property type="component" value="Unassembled WGS sequence"/>
</dbReference>
<keyword evidence="2" id="KW-1185">Reference proteome</keyword>
<protein>
    <submittedName>
        <fullName evidence="1">Uncharacterized protein</fullName>
    </submittedName>
</protein>
<dbReference type="HOGENOM" id="CLU_3106630_0_0_1"/>
<organism evidence="1 2">
    <name type="scientific">Heterobasidion irregulare (strain TC 32-1)</name>
    <dbReference type="NCBI Taxonomy" id="747525"/>
    <lineage>
        <taxon>Eukaryota</taxon>
        <taxon>Fungi</taxon>
        <taxon>Dikarya</taxon>
        <taxon>Basidiomycota</taxon>
        <taxon>Agaricomycotina</taxon>
        <taxon>Agaricomycetes</taxon>
        <taxon>Russulales</taxon>
        <taxon>Bondarzewiaceae</taxon>
        <taxon>Heterobasidion</taxon>
        <taxon>Heterobasidion annosum species complex</taxon>
    </lineage>
</organism>
<dbReference type="KEGG" id="hir:HETIRDRAFT_170033"/>
<dbReference type="EMBL" id="KI925456">
    <property type="protein sequence ID" value="ETW83577.1"/>
    <property type="molecule type" value="Genomic_DNA"/>
</dbReference>
<dbReference type="AlphaFoldDB" id="W4KCI3"/>
<accession>W4KCI3</accession>
<gene>
    <name evidence="1" type="ORF">HETIRDRAFT_170033</name>
</gene>
<evidence type="ECO:0000313" key="2">
    <source>
        <dbReference type="Proteomes" id="UP000030671"/>
    </source>
</evidence>